<gene>
    <name evidence="3" type="ORF">GCM10010260_16930</name>
</gene>
<dbReference type="AlphaFoldDB" id="A0A918I8C9"/>
<evidence type="ECO:0000259" key="2">
    <source>
        <dbReference type="SMART" id="SM00943"/>
    </source>
</evidence>
<dbReference type="EMBL" id="BMTD01000002">
    <property type="protein sequence ID" value="GGU84486.1"/>
    <property type="molecule type" value="Genomic_DNA"/>
</dbReference>
<dbReference type="SUPFAM" id="SSF56747">
    <property type="entry name" value="Prim-pol domain"/>
    <property type="match status" value="1"/>
</dbReference>
<evidence type="ECO:0008006" key="5">
    <source>
        <dbReference type="Google" id="ProtNLM"/>
    </source>
</evidence>
<dbReference type="InterPro" id="IPR014820">
    <property type="entry name" value="PriCT_1"/>
</dbReference>
<proteinExistence type="predicted"/>
<evidence type="ECO:0000313" key="4">
    <source>
        <dbReference type="Proteomes" id="UP000618795"/>
    </source>
</evidence>
<evidence type="ECO:0000313" key="3">
    <source>
        <dbReference type="EMBL" id="GGU84486.1"/>
    </source>
</evidence>
<sequence length="326" mass="34705">MTQPTHIRRVPALQPASPPIEPMTVALENLHLLAAALLAAERGWPVIPLQPGTKRPAGHPERTCPLTGRCAGGHRTPEQRATTDPELIQMAWANRPYNVGIATGPAGLLVIDLDVPKPQEQEGAPDGATSFKALCERAGQPYPLTYQVRTPSGGRHLYFTTPPGVRLKCSVKRLAPRIDTRAWGGYVVAPGSTTPDGAYEVAEVAPVASLPAWLAALLTEPAKPAAPPVPSRVWDGTKAARTALDRECAVIRAANEGGPNGRNNTLHKSACKVARFIAWGHISRHTVEEAIQAAGESTGLPAAECRATIRSAMEWILAHATPREAV</sequence>
<evidence type="ECO:0000259" key="1">
    <source>
        <dbReference type="SMART" id="SM00942"/>
    </source>
</evidence>
<dbReference type="Proteomes" id="UP000618795">
    <property type="component" value="Unassembled WGS sequence"/>
</dbReference>
<reference evidence="3" key="1">
    <citation type="journal article" date="2014" name="Int. J. Syst. Evol. Microbiol.">
        <title>Complete genome sequence of Corynebacterium casei LMG S-19264T (=DSM 44701T), isolated from a smear-ripened cheese.</title>
        <authorList>
            <consortium name="US DOE Joint Genome Institute (JGI-PGF)"/>
            <person name="Walter F."/>
            <person name="Albersmeier A."/>
            <person name="Kalinowski J."/>
            <person name="Ruckert C."/>
        </authorList>
    </citation>
    <scope>NUCLEOTIDE SEQUENCE</scope>
    <source>
        <strain evidence="3">JCM 4369</strain>
    </source>
</reference>
<feature type="domain" description="Primase C-terminal 1" evidence="1">
    <location>
        <begin position="252"/>
        <end position="318"/>
    </location>
</feature>
<dbReference type="SMART" id="SM00942">
    <property type="entry name" value="PriCT_1"/>
    <property type="match status" value="1"/>
</dbReference>
<feature type="domain" description="DNA primase/polymerase bifunctional N-terminal" evidence="2">
    <location>
        <begin position="36"/>
        <end position="214"/>
    </location>
</feature>
<accession>A0A918I8C9</accession>
<dbReference type="CDD" id="cd04859">
    <property type="entry name" value="Prim_Pol"/>
    <property type="match status" value="1"/>
</dbReference>
<dbReference type="Pfam" id="PF09250">
    <property type="entry name" value="Prim-Pol"/>
    <property type="match status" value="1"/>
</dbReference>
<reference evidence="3" key="2">
    <citation type="submission" date="2020-09" db="EMBL/GenBank/DDBJ databases">
        <authorList>
            <person name="Sun Q."/>
            <person name="Ohkuma M."/>
        </authorList>
    </citation>
    <scope>NUCLEOTIDE SEQUENCE</scope>
    <source>
        <strain evidence="3">JCM 4369</strain>
    </source>
</reference>
<dbReference type="InterPro" id="IPR015330">
    <property type="entry name" value="DNA_primase/pol_bifunc_N"/>
</dbReference>
<keyword evidence="4" id="KW-1185">Reference proteome</keyword>
<protein>
    <recommendedName>
        <fullName evidence="5">DNA primase</fullName>
    </recommendedName>
</protein>
<dbReference type="SMART" id="SM00943">
    <property type="entry name" value="Prim-Pol"/>
    <property type="match status" value="1"/>
</dbReference>
<organism evidence="3 4">
    <name type="scientific">Streptomyces filipinensis</name>
    <dbReference type="NCBI Taxonomy" id="66887"/>
    <lineage>
        <taxon>Bacteria</taxon>
        <taxon>Bacillati</taxon>
        <taxon>Actinomycetota</taxon>
        <taxon>Actinomycetes</taxon>
        <taxon>Kitasatosporales</taxon>
        <taxon>Streptomycetaceae</taxon>
        <taxon>Streptomyces</taxon>
    </lineage>
</organism>
<name>A0A918I8C9_9ACTN</name>
<comment type="caution">
    <text evidence="3">The sequence shown here is derived from an EMBL/GenBank/DDBJ whole genome shotgun (WGS) entry which is preliminary data.</text>
</comment>